<organism evidence="1 2">
    <name type="scientific">Sulfitobacter delicatus</name>
    <dbReference type="NCBI Taxonomy" id="218672"/>
    <lineage>
        <taxon>Bacteria</taxon>
        <taxon>Pseudomonadati</taxon>
        <taxon>Pseudomonadota</taxon>
        <taxon>Alphaproteobacteria</taxon>
        <taxon>Rhodobacterales</taxon>
        <taxon>Roseobacteraceae</taxon>
        <taxon>Sulfitobacter</taxon>
    </lineage>
</organism>
<name>A0A1G7S7Q6_9RHOB</name>
<accession>A0A1G7S7Q6</accession>
<proteinExistence type="predicted"/>
<dbReference type="Proteomes" id="UP000199399">
    <property type="component" value="Unassembled WGS sequence"/>
</dbReference>
<evidence type="ECO:0000313" key="2">
    <source>
        <dbReference type="Proteomes" id="UP000199399"/>
    </source>
</evidence>
<dbReference type="OrthoDB" id="7853003at2"/>
<dbReference type="STRING" id="218672.SAMN04489759_105113"/>
<dbReference type="EMBL" id="FNBP01000005">
    <property type="protein sequence ID" value="SDG18974.1"/>
    <property type="molecule type" value="Genomic_DNA"/>
</dbReference>
<dbReference type="AlphaFoldDB" id="A0A1G7S7Q6"/>
<gene>
    <name evidence="1" type="ORF">SAMN04489759_105113</name>
</gene>
<reference evidence="2" key="1">
    <citation type="submission" date="2016-10" db="EMBL/GenBank/DDBJ databases">
        <authorList>
            <person name="Varghese N."/>
            <person name="Submissions S."/>
        </authorList>
    </citation>
    <scope>NUCLEOTIDE SEQUENCE [LARGE SCALE GENOMIC DNA]</scope>
    <source>
        <strain evidence="2">DSM 16477</strain>
    </source>
</reference>
<sequence>MPEVANVTPAEIRAFANLPSEVPEALLTKHIEIAERALASAAGVAGAPDGLEQEWIEALTVRALASVFPWLNTFALDGAAKVGRLEGSVEYRFLDADEVDAKVKGLMSRFEELVAKVTPADPADETQGQASADTAWLGAI</sequence>
<keyword evidence="2" id="KW-1185">Reference proteome</keyword>
<dbReference type="RefSeq" id="WP_093742155.1">
    <property type="nucleotide sequence ID" value="NZ_FNBP01000005.1"/>
</dbReference>
<protein>
    <submittedName>
        <fullName evidence="1">Uncharacterized protein</fullName>
    </submittedName>
</protein>
<evidence type="ECO:0000313" key="1">
    <source>
        <dbReference type="EMBL" id="SDG18974.1"/>
    </source>
</evidence>